<protein>
    <submittedName>
        <fullName evidence="1">Uncharacterized protein</fullName>
    </submittedName>
</protein>
<dbReference type="KEGG" id="mgr:MGG_15545"/>
<proteinExistence type="predicted"/>
<evidence type="ECO:0000313" key="1">
    <source>
        <dbReference type="EMBL" id="EHA53781.1"/>
    </source>
</evidence>
<dbReference type="SMR" id="G4MSS7"/>
<gene>
    <name evidence="1" type="ORF">MGG_15545</name>
</gene>
<dbReference type="InParanoid" id="G4MSS7"/>
<sequence>MARRKRSSPPSGWRTPGIAQRIACMQGIKKRGCGIHTQETQRTLFFGSEQEKKVPKQDGLVGKVGRVAKGCEVKRTTTSCIYYNHFIPPYRAQRQHGSPKNFCMHSVKAAHPKPTGTVIPRVRYDTRMRIPNKQLCVSATNRDVTEDLT</sequence>
<organism evidence="1 2">
    <name type="scientific">Pyricularia oryzae (strain 70-15 / ATCC MYA-4617 / FGSC 8958)</name>
    <name type="common">Rice blast fungus</name>
    <name type="synonym">Magnaporthe oryzae</name>
    <dbReference type="NCBI Taxonomy" id="242507"/>
    <lineage>
        <taxon>Eukaryota</taxon>
        <taxon>Fungi</taxon>
        <taxon>Dikarya</taxon>
        <taxon>Ascomycota</taxon>
        <taxon>Pezizomycotina</taxon>
        <taxon>Sordariomycetes</taxon>
        <taxon>Sordariomycetidae</taxon>
        <taxon>Magnaporthales</taxon>
        <taxon>Pyriculariaceae</taxon>
        <taxon>Pyricularia</taxon>
    </lineage>
</organism>
<name>G4MSS7_PYRO7</name>
<reference evidence="1 2" key="1">
    <citation type="journal article" date="2005" name="Nature">
        <title>The genome sequence of the rice blast fungus Magnaporthe grisea.</title>
        <authorList>
            <person name="Dean R.A."/>
            <person name="Talbot N.J."/>
            <person name="Ebbole D.J."/>
            <person name="Farman M.L."/>
            <person name="Mitchell T.K."/>
            <person name="Orbach M.J."/>
            <person name="Thon M."/>
            <person name="Kulkarni R."/>
            <person name="Xu J.R."/>
            <person name="Pan H."/>
            <person name="Read N.D."/>
            <person name="Lee Y.H."/>
            <person name="Carbone I."/>
            <person name="Brown D."/>
            <person name="Oh Y.Y."/>
            <person name="Donofrio N."/>
            <person name="Jeong J.S."/>
            <person name="Soanes D.M."/>
            <person name="Djonovic S."/>
            <person name="Kolomiets E."/>
            <person name="Rehmeyer C."/>
            <person name="Li W."/>
            <person name="Harding M."/>
            <person name="Kim S."/>
            <person name="Lebrun M.H."/>
            <person name="Bohnert H."/>
            <person name="Coughlan S."/>
            <person name="Butler J."/>
            <person name="Calvo S."/>
            <person name="Ma L.J."/>
            <person name="Nicol R."/>
            <person name="Purcell S."/>
            <person name="Nusbaum C."/>
            <person name="Galagan J.E."/>
            <person name="Birren B.W."/>
        </authorList>
    </citation>
    <scope>NUCLEOTIDE SEQUENCE [LARGE SCALE GENOMIC DNA]</scope>
    <source>
        <strain evidence="2">70-15 / ATCC MYA-4617 / FGSC 8958</strain>
    </source>
</reference>
<accession>G4MSS7</accession>
<evidence type="ECO:0000313" key="2">
    <source>
        <dbReference type="Proteomes" id="UP000009058"/>
    </source>
</evidence>
<dbReference type="VEuPathDB" id="FungiDB:MGG_15545"/>
<dbReference type="HOGENOM" id="CLU_1750058_0_0_1"/>
<dbReference type="EMBL" id="CM001232">
    <property type="protein sequence ID" value="EHA53781.1"/>
    <property type="molecule type" value="Genomic_DNA"/>
</dbReference>
<dbReference type="RefSeq" id="XP_003713588.1">
    <property type="nucleotide sequence ID" value="XM_003713540.1"/>
</dbReference>
<dbReference type="Proteomes" id="UP000009058">
    <property type="component" value="Chromosome 2"/>
</dbReference>
<keyword evidence="2" id="KW-1185">Reference proteome</keyword>
<dbReference type="GeneID" id="12987134"/>
<dbReference type="AlphaFoldDB" id="G4MSS7"/>
<reference key="2">
    <citation type="submission" date="2011-05" db="EMBL/GenBank/DDBJ databases">
        <title>The Genome Sequence of Magnaporthe oryzae 70-15.</title>
        <authorList>
            <consortium name="The Broad Institute Genome Sequencing Platform"/>
            <person name="Ma L.-J."/>
            <person name="Dead R."/>
            <person name="Young S.K."/>
            <person name="Zeng Q."/>
            <person name="Gargeya S."/>
            <person name="Fitzgerald M."/>
            <person name="Haas B."/>
            <person name="Abouelleil A."/>
            <person name="Alvarado L."/>
            <person name="Arachchi H.M."/>
            <person name="Berlin A."/>
            <person name="Brown A."/>
            <person name="Chapman S.B."/>
            <person name="Chen Z."/>
            <person name="Dunbar C."/>
            <person name="Freedman E."/>
            <person name="Gearin G."/>
            <person name="Gellesch M."/>
            <person name="Goldberg J."/>
            <person name="Griggs A."/>
            <person name="Gujja S."/>
            <person name="Heiman D."/>
            <person name="Howarth C."/>
            <person name="Larson L."/>
            <person name="Lui A."/>
            <person name="MacDonald P.J.P."/>
            <person name="Mehta T."/>
            <person name="Montmayeur A."/>
            <person name="Murphy C."/>
            <person name="Neiman D."/>
            <person name="Pearson M."/>
            <person name="Priest M."/>
            <person name="Roberts A."/>
            <person name="Saif S."/>
            <person name="Shea T."/>
            <person name="Shenoy N."/>
            <person name="Sisk P."/>
            <person name="Stolte C."/>
            <person name="Sykes S."/>
            <person name="Yandava C."/>
            <person name="Wortman J."/>
            <person name="Nusbaum C."/>
            <person name="Birren B."/>
        </authorList>
    </citation>
    <scope>NUCLEOTIDE SEQUENCE</scope>
    <source>
        <strain>70-15</strain>
    </source>
</reference>